<dbReference type="PROSITE" id="PS51892">
    <property type="entry name" value="SUBTILASE"/>
    <property type="match status" value="1"/>
</dbReference>
<dbReference type="InterPro" id="IPR034187">
    <property type="entry name" value="Peptidases_S8_5"/>
</dbReference>
<dbReference type="PROSITE" id="PS00136">
    <property type="entry name" value="SUBTILASE_ASP"/>
    <property type="match status" value="1"/>
</dbReference>
<organism evidence="11 12">
    <name type="scientific">Smittium simulii</name>
    <dbReference type="NCBI Taxonomy" id="133385"/>
    <lineage>
        <taxon>Eukaryota</taxon>
        <taxon>Fungi</taxon>
        <taxon>Fungi incertae sedis</taxon>
        <taxon>Zoopagomycota</taxon>
        <taxon>Kickxellomycotina</taxon>
        <taxon>Harpellomycetes</taxon>
        <taxon>Harpellales</taxon>
        <taxon>Legeriomycetaceae</taxon>
        <taxon>Smittium</taxon>
    </lineage>
</organism>
<dbReference type="InterPro" id="IPR036852">
    <property type="entry name" value="Peptidase_S8/S53_dom_sf"/>
</dbReference>
<evidence type="ECO:0000259" key="10">
    <source>
        <dbReference type="Pfam" id="PF02225"/>
    </source>
</evidence>
<feature type="active site" description="Charge relay system" evidence="7">
    <location>
        <position position="502"/>
    </location>
</feature>
<dbReference type="GO" id="GO:0004555">
    <property type="term" value="F:alpha,alpha-trehalase activity"/>
    <property type="evidence" value="ECO:0007669"/>
    <property type="project" value="UniProtKB-EC"/>
</dbReference>
<evidence type="ECO:0000313" key="12">
    <source>
        <dbReference type="Proteomes" id="UP000245383"/>
    </source>
</evidence>
<feature type="domain" description="PA" evidence="10">
    <location>
        <begin position="356"/>
        <end position="428"/>
    </location>
</feature>
<proteinExistence type="inferred from homology"/>
<gene>
    <name evidence="11" type="ORF">BB561_005608</name>
</gene>
<dbReference type="InterPro" id="IPR018232">
    <property type="entry name" value="Glyco_hydro_37_CS"/>
</dbReference>
<dbReference type="EMBL" id="MBFR01000347">
    <property type="protein sequence ID" value="PVU89002.1"/>
    <property type="molecule type" value="Genomic_DNA"/>
</dbReference>
<dbReference type="GO" id="GO:0005993">
    <property type="term" value="P:trehalose catabolic process"/>
    <property type="evidence" value="ECO:0007669"/>
    <property type="project" value="TreeGrafter"/>
</dbReference>
<dbReference type="InterPro" id="IPR001661">
    <property type="entry name" value="Glyco_hydro_37"/>
</dbReference>
<accession>A0A2T9Y9J6</accession>
<keyword evidence="6 8" id="KW-0326">Glycosidase</keyword>
<comment type="similarity">
    <text evidence="7">Belongs to the peptidase S8 family.</text>
</comment>
<feature type="active site" description="Charge relay system" evidence="7">
    <location>
        <position position="193"/>
    </location>
</feature>
<evidence type="ECO:0000313" key="11">
    <source>
        <dbReference type="EMBL" id="PVU89002.1"/>
    </source>
</evidence>
<comment type="caution">
    <text evidence="11">The sequence shown here is derived from an EMBL/GenBank/DDBJ whole genome shotgun (WGS) entry which is preliminary data.</text>
</comment>
<evidence type="ECO:0000256" key="5">
    <source>
        <dbReference type="ARBA" id="ARBA00022825"/>
    </source>
</evidence>
<dbReference type="Gene3D" id="3.50.30.30">
    <property type="match status" value="1"/>
</dbReference>
<dbReference type="InterPro" id="IPR023828">
    <property type="entry name" value="Peptidase_S8_Ser-AS"/>
</dbReference>
<feature type="domain" description="Peptidase S8/S53" evidence="9">
    <location>
        <begin position="135"/>
        <end position="521"/>
    </location>
</feature>
<dbReference type="GO" id="GO:0004252">
    <property type="term" value="F:serine-type endopeptidase activity"/>
    <property type="evidence" value="ECO:0007669"/>
    <property type="project" value="UniProtKB-UniRule"/>
</dbReference>
<dbReference type="STRING" id="133385.A0A2T9Y9J6"/>
<dbReference type="GO" id="GO:0006508">
    <property type="term" value="P:proteolysis"/>
    <property type="evidence" value="ECO:0007669"/>
    <property type="project" value="UniProtKB-KW"/>
</dbReference>
<dbReference type="Gene3D" id="3.40.50.200">
    <property type="entry name" value="Peptidase S8/S53 domain"/>
    <property type="match status" value="2"/>
</dbReference>
<dbReference type="SUPFAM" id="SSF48208">
    <property type="entry name" value="Six-hairpin glycosidases"/>
    <property type="match status" value="1"/>
</dbReference>
<keyword evidence="3" id="KW-0732">Signal</keyword>
<keyword evidence="12" id="KW-1185">Reference proteome</keyword>
<feature type="active site" description="Charge relay system" evidence="7">
    <location>
        <position position="144"/>
    </location>
</feature>
<dbReference type="PROSITE" id="PS00927">
    <property type="entry name" value="TREHALASE_1"/>
    <property type="match status" value="1"/>
</dbReference>
<dbReference type="PROSITE" id="PS00138">
    <property type="entry name" value="SUBTILASE_SER"/>
    <property type="match status" value="1"/>
</dbReference>
<name>A0A2T9Y9J6_9FUNG</name>
<reference evidence="11 12" key="1">
    <citation type="journal article" date="2018" name="MBio">
        <title>Comparative Genomics Reveals the Core Gene Toolbox for the Fungus-Insect Symbiosis.</title>
        <authorList>
            <person name="Wang Y."/>
            <person name="Stata M."/>
            <person name="Wang W."/>
            <person name="Stajich J.E."/>
            <person name="White M.M."/>
            <person name="Moncalvo J.M."/>
        </authorList>
    </citation>
    <scope>NUCLEOTIDE SEQUENCE [LARGE SCALE GENOMIC DNA]</scope>
    <source>
        <strain evidence="11 12">SWE-8-4</strain>
    </source>
</reference>
<dbReference type="InterPro" id="IPR022398">
    <property type="entry name" value="Peptidase_S8_His-AS"/>
</dbReference>
<keyword evidence="2 7" id="KW-0645">Protease</keyword>
<dbReference type="Pfam" id="PF02225">
    <property type="entry name" value="PA"/>
    <property type="match status" value="1"/>
</dbReference>
<evidence type="ECO:0000256" key="2">
    <source>
        <dbReference type="ARBA" id="ARBA00022670"/>
    </source>
</evidence>
<comment type="catalytic activity">
    <reaction evidence="8">
        <text>alpha,alpha-trehalose + H2O = alpha-D-glucose + beta-D-glucose</text>
        <dbReference type="Rhea" id="RHEA:32675"/>
        <dbReference type="ChEBI" id="CHEBI:15377"/>
        <dbReference type="ChEBI" id="CHEBI:15903"/>
        <dbReference type="ChEBI" id="CHEBI:16551"/>
        <dbReference type="ChEBI" id="CHEBI:17925"/>
        <dbReference type="EC" id="3.2.1.28"/>
    </reaction>
</comment>
<dbReference type="InterPro" id="IPR012341">
    <property type="entry name" value="6hp_glycosidase-like_sf"/>
</dbReference>
<dbReference type="PROSITE" id="PS00928">
    <property type="entry name" value="TREHALASE_2"/>
    <property type="match status" value="1"/>
</dbReference>
<keyword evidence="5 7" id="KW-0720">Serine protease</keyword>
<evidence type="ECO:0000259" key="9">
    <source>
        <dbReference type="Pfam" id="PF00082"/>
    </source>
</evidence>
<dbReference type="InterPro" id="IPR023827">
    <property type="entry name" value="Peptidase_S8_Asp-AS"/>
</dbReference>
<dbReference type="GO" id="GO:0016020">
    <property type="term" value="C:membrane"/>
    <property type="evidence" value="ECO:0007669"/>
    <property type="project" value="InterPro"/>
</dbReference>
<evidence type="ECO:0000256" key="4">
    <source>
        <dbReference type="ARBA" id="ARBA00022801"/>
    </source>
</evidence>
<sequence>MAQSASNNSIFVELHFPQNYQSKFIDRRLSSKDLESFNQNINNFLKILQNARIPYTIRNNFTSPIINAISLDLKQNHHAKKIELLDSVKLVMPLIQHNISVVQTAQNNNQTIPNLNSTHMMTRVLEVHSELGLFGDGIKIAVIDTGIDYLHPSLGGCFGRGCKISGGFNFVESDGGYGLSNIDSTPYEDCIGHGTHVAGIIAAQDANFVGVAPNASLNIYRIFGCNDKDITSGDVVLKALIKAFEDGNDIINMSFGSSFSWAQYLDSRVSSGISEHGVIIVSAFGNSGEQGMWSGGSPSLGTGVIAVGSVDTPTYYSKAIEIAEQPNIHIELTLLNPNKNFPENSTFTKFGVKLNNEFGCGDYNSFINGDLILVNGGECDIETKINNAKKFGATGIFIIDKNFENNGTISEYNNAEIPVGIIEMQNGKFIYEIFEKFNQTNIHQLRNEVLFSYKNGGQVSKFSSIGPGPLLEEKPDILAPGGNIYSTYLMKSGGYKQISGTSMASPYISGVAALWLQNIKKTPKLSNSIGQNNKKFTTHNSYRENYASLFKSNLKLCGVPIENNNKDHKLASVAQQGAGLVDALCAVQNKVSVMPTQITLGDAENHLTITKNIVVKNKSEFSVKYNLYDRPAESISEHDISGKYLNKIVTSNIYTTVEFNNTEIQLNPGEKKIISIKFTLPDSNYTQYWIYSGHIILKNINSLNRNLTFDLSIPYLGIDTNKLAAFYKNIKSKSKNIDEYASELQSTKSEELNFQLNEENFPVVILKLDHPTSLLQIELINSVTRENMGFIYPGGISTMLGRTFSRGFPASNTEESGFQHNFIFTGFTSRLELINNSTANNGNCKNSLADLKKSKRNKRYNILTFNELLSDFMLSDYSIKKNNLNMIKRNIKSKFDNQIRNLKKKNYALDYSETANFDFKNISDCYYNQAISSKNITELFISKSIKMNTQKSDSFKSYENKHLEKDILKDYAIKASIAEISSGKYYFRVSALGPINNIKAQGISNMWISPPTLKSENEIIQEFKKLGKSPTKDSLENFVKLNFGDENSLLKPVEIHEWVKNPPALLSIKNKYIKGFANVLNSEWKKLIKAQDKSKLCKECSSTLLDIEGPFIVPGGRFREFYYWDTYFIIEGLLISGLYQTSKDIIYTLASLVKKYGFVPNGSRQYYLNRSQPPLLAHMAYSYYNKTSDKNFVFNILPYLKLENEYWVEKHTVEVKFIKNKKSYLCKMFRYTVNSTYPRPESYSVDYLIATNNTNDIKQQHKIFSEIATGAESGYDYSSRWISNNSEIEGFNLSKSITSEIIPSDLNSIMYRNQEIISQFCQIAAESTKNSTFRQEYLNDEYIYTKMKEQTLNNIMEHMYDKSSGMFNDYNINIGESSKIWSLGNLWPYWYLSDKVDLKSMDIAWDVIFKIIKNNSGGLPVTLFDSGLQWDYPSVWPPLQYVIVKGLISSAKTVKKTDPSKAQKYRDIAFMISNSLVGTSFCAWHKTGGTIPGILKKHANTNDTGHIFEKFNSTSYGNPANIGEYKIQSGFGWTNGVLLWMIDHFKDKLETPKCLKDEDN</sequence>
<dbReference type="Pfam" id="PF01204">
    <property type="entry name" value="Trehalase"/>
    <property type="match status" value="1"/>
</dbReference>
<dbReference type="OrthoDB" id="10256524at2759"/>
<protein>
    <recommendedName>
        <fullName evidence="8">Trehalase</fullName>
        <ecNumber evidence="8">3.2.1.28</ecNumber>
    </recommendedName>
    <alternativeName>
        <fullName evidence="8">Alpha-trehalose glucohydrolase</fullName>
    </alternativeName>
</protein>
<evidence type="ECO:0000256" key="8">
    <source>
        <dbReference type="RuleBase" id="RU361180"/>
    </source>
</evidence>
<dbReference type="InterPro" id="IPR003137">
    <property type="entry name" value="PA_domain"/>
</dbReference>
<dbReference type="Pfam" id="PF00082">
    <property type="entry name" value="Peptidase_S8"/>
    <property type="match status" value="1"/>
</dbReference>
<dbReference type="PRINTS" id="PR00744">
    <property type="entry name" value="GLHYDRLASE37"/>
</dbReference>
<dbReference type="PANTHER" id="PTHR23403">
    <property type="entry name" value="TREHALASE"/>
    <property type="match status" value="1"/>
</dbReference>
<evidence type="ECO:0000256" key="6">
    <source>
        <dbReference type="ARBA" id="ARBA00023295"/>
    </source>
</evidence>
<evidence type="ECO:0000256" key="7">
    <source>
        <dbReference type="PROSITE-ProRule" id="PRU01240"/>
    </source>
</evidence>
<evidence type="ECO:0000256" key="3">
    <source>
        <dbReference type="ARBA" id="ARBA00022729"/>
    </source>
</evidence>
<dbReference type="PROSITE" id="PS00137">
    <property type="entry name" value="SUBTILASE_HIS"/>
    <property type="match status" value="1"/>
</dbReference>
<dbReference type="SUPFAM" id="SSF52743">
    <property type="entry name" value="Subtilisin-like"/>
    <property type="match status" value="1"/>
</dbReference>
<dbReference type="EC" id="3.2.1.28" evidence="8"/>
<comment type="similarity">
    <text evidence="1 8">Belongs to the glycosyl hydrolase 37 family.</text>
</comment>
<dbReference type="InterPro" id="IPR008928">
    <property type="entry name" value="6-hairpin_glycosidase_sf"/>
</dbReference>
<dbReference type="Proteomes" id="UP000245383">
    <property type="component" value="Unassembled WGS sequence"/>
</dbReference>
<dbReference type="Gene3D" id="1.50.10.10">
    <property type="match status" value="1"/>
</dbReference>
<keyword evidence="4 7" id="KW-0378">Hydrolase</keyword>
<evidence type="ECO:0000256" key="1">
    <source>
        <dbReference type="ARBA" id="ARBA00005615"/>
    </source>
</evidence>
<dbReference type="PANTHER" id="PTHR23403:SF1">
    <property type="entry name" value="TREHALASE"/>
    <property type="match status" value="1"/>
</dbReference>
<dbReference type="InterPro" id="IPR000209">
    <property type="entry name" value="Peptidase_S8/S53_dom"/>
</dbReference>
<dbReference type="CDD" id="cd07489">
    <property type="entry name" value="Peptidases_S8_5"/>
    <property type="match status" value="1"/>
</dbReference>